<keyword evidence="2" id="KW-0863">Zinc-finger</keyword>
<dbReference type="InterPro" id="IPR051051">
    <property type="entry name" value="E3_ubiq-ligase_TRIM/RNF"/>
</dbReference>
<dbReference type="InterPro" id="IPR003877">
    <property type="entry name" value="SPRY_dom"/>
</dbReference>
<dbReference type="Pfam" id="PF00622">
    <property type="entry name" value="SPRY"/>
    <property type="match status" value="1"/>
</dbReference>
<dbReference type="InterPro" id="IPR001870">
    <property type="entry name" value="B30.2/SPRY"/>
</dbReference>
<evidence type="ECO:0000256" key="1">
    <source>
        <dbReference type="ARBA" id="ARBA00022723"/>
    </source>
</evidence>
<gene>
    <name evidence="7" type="primary">si:dkey-219e21.4</name>
</gene>
<reference evidence="7" key="3">
    <citation type="submission" date="2025-09" db="UniProtKB">
        <authorList>
            <consortium name="Ensembl"/>
        </authorList>
    </citation>
    <scope>IDENTIFICATION</scope>
</reference>
<dbReference type="Gene3D" id="2.60.120.920">
    <property type="match status" value="1"/>
</dbReference>
<organism evidence="7 8">
    <name type="scientific">Sparus aurata</name>
    <name type="common">Gilthead sea bream</name>
    <dbReference type="NCBI Taxonomy" id="8175"/>
    <lineage>
        <taxon>Eukaryota</taxon>
        <taxon>Metazoa</taxon>
        <taxon>Chordata</taxon>
        <taxon>Craniata</taxon>
        <taxon>Vertebrata</taxon>
        <taxon>Euteleostomi</taxon>
        <taxon>Actinopterygii</taxon>
        <taxon>Neopterygii</taxon>
        <taxon>Teleostei</taxon>
        <taxon>Neoteleostei</taxon>
        <taxon>Acanthomorphata</taxon>
        <taxon>Eupercaria</taxon>
        <taxon>Spariformes</taxon>
        <taxon>Sparidae</taxon>
        <taxon>Sparus</taxon>
    </lineage>
</organism>
<feature type="coiled-coil region" evidence="4">
    <location>
        <begin position="148"/>
        <end position="229"/>
    </location>
</feature>
<dbReference type="Proteomes" id="UP000472265">
    <property type="component" value="Chromosome 10"/>
</dbReference>
<keyword evidence="1" id="KW-0479">Metal-binding</keyword>
<name>A0A671XPJ2_SPAAU</name>
<proteinExistence type="predicted"/>
<dbReference type="PANTHER" id="PTHR25465:SF5">
    <property type="entry name" value="E3 UBIQUITIN_ISG15 LIGASE TRIM25-RELATED"/>
    <property type="match status" value="1"/>
</dbReference>
<accession>A0A671XPJ2</accession>
<evidence type="ECO:0000259" key="6">
    <source>
        <dbReference type="PROSITE" id="PS50188"/>
    </source>
</evidence>
<feature type="compositionally biased region" description="Polar residues" evidence="5">
    <location>
        <begin position="237"/>
        <end position="248"/>
    </location>
</feature>
<evidence type="ECO:0000256" key="2">
    <source>
        <dbReference type="ARBA" id="ARBA00022771"/>
    </source>
</evidence>
<evidence type="ECO:0000256" key="4">
    <source>
        <dbReference type="SAM" id="Coils"/>
    </source>
</evidence>
<feature type="domain" description="B30.2/SPRY" evidence="6">
    <location>
        <begin position="294"/>
        <end position="508"/>
    </location>
</feature>
<reference evidence="7" key="2">
    <citation type="submission" date="2025-08" db="UniProtKB">
        <authorList>
            <consortium name="Ensembl"/>
        </authorList>
    </citation>
    <scope>IDENTIFICATION</scope>
</reference>
<evidence type="ECO:0000313" key="8">
    <source>
        <dbReference type="Proteomes" id="UP000472265"/>
    </source>
</evidence>
<evidence type="ECO:0000313" key="7">
    <source>
        <dbReference type="Ensembl" id="ENSSAUP00010053103.1"/>
    </source>
</evidence>
<keyword evidence="8" id="KW-1185">Reference proteome</keyword>
<dbReference type="Ensembl" id="ENSSAUT00010055820.1">
    <property type="protein sequence ID" value="ENSSAUP00010053103.1"/>
    <property type="gene ID" value="ENSSAUG00010021990.1"/>
</dbReference>
<protein>
    <submittedName>
        <fullName evidence="7">Si:dkey-219e21.4</fullName>
    </submittedName>
</protein>
<dbReference type="InterPro" id="IPR003879">
    <property type="entry name" value="Butyrophylin_SPRY"/>
</dbReference>
<dbReference type="PANTHER" id="PTHR25465">
    <property type="entry name" value="B-BOX DOMAIN CONTAINING"/>
    <property type="match status" value="1"/>
</dbReference>
<keyword evidence="4" id="KW-0175">Coiled coil</keyword>
<dbReference type="GO" id="GO:0008270">
    <property type="term" value="F:zinc ion binding"/>
    <property type="evidence" value="ECO:0007669"/>
    <property type="project" value="UniProtKB-KW"/>
</dbReference>
<dbReference type="InterPro" id="IPR043136">
    <property type="entry name" value="B30.2/SPRY_sf"/>
</dbReference>
<dbReference type="GeneTree" id="ENSGT00940000168370"/>
<dbReference type="SUPFAM" id="SSF49899">
    <property type="entry name" value="Concanavalin A-like lectins/glucanases"/>
    <property type="match status" value="1"/>
</dbReference>
<keyword evidence="3" id="KW-0862">Zinc</keyword>
<feature type="region of interest" description="Disordered" evidence="5">
    <location>
        <begin position="237"/>
        <end position="275"/>
    </location>
</feature>
<dbReference type="PRINTS" id="PR01407">
    <property type="entry name" value="BUTYPHLNCDUF"/>
</dbReference>
<dbReference type="OMA" id="PNHLEFC"/>
<evidence type="ECO:0000256" key="3">
    <source>
        <dbReference type="ARBA" id="ARBA00022833"/>
    </source>
</evidence>
<dbReference type="InterPro" id="IPR013320">
    <property type="entry name" value="ConA-like_dom_sf"/>
</dbReference>
<feature type="compositionally biased region" description="Basic and acidic residues" evidence="5">
    <location>
        <begin position="266"/>
        <end position="275"/>
    </location>
</feature>
<sequence>MQKKEKMRPFPGYYRVFPKSLARTQNRQVLTDFQQPEELVSLQQRQTYRNALDSAKRGDIAGRSLTCGVFFLLSEMAEKKTFSVGNGQSTAAQSAKSGLGVSPAGARGALQDGLSFALLDGNGDAVVQPFPRSPKLQRKLANAGQPSQEQLSRRMEELQAERSKTEAHIESLKKRKADLSRSTEVMKQQVRERFESMRCALKQDEQAVLDSLELDLRRTRTRLDQVLKNWTQHQDQVNKNISSTQRALSKTPVAGQDQKGPSESVSPKKPDASEQEIRLNEERFERLLKTLSSISKTLRTQLQRKTLLLDSFPMVIDKQTCHSQIAVTSEGRGMFFSSSARSAPEHPLQFDKVCCALGRSPVPTAQSYWEVDVRCCSGWAVGAAYGSLERKGRDKGAKLGRNRNSWCVELRNGRLSAWHNDRHVACQSVGQTPLGKVGVWVHYDKGQLMFYDADTMVVLQRFSAAVTQMFDRAHHQFTEPLYPAIRFLKPPENQMWPNHLELCHLNTP</sequence>
<reference evidence="7" key="1">
    <citation type="submission" date="2021-04" db="EMBL/GenBank/DDBJ databases">
        <authorList>
            <consortium name="Wellcome Sanger Institute Data Sharing"/>
        </authorList>
    </citation>
    <scope>NUCLEOTIDE SEQUENCE [LARGE SCALE GENOMIC DNA]</scope>
</reference>
<dbReference type="AlphaFoldDB" id="A0A671XPJ2"/>
<evidence type="ECO:0000256" key="5">
    <source>
        <dbReference type="SAM" id="MobiDB-lite"/>
    </source>
</evidence>
<dbReference type="PROSITE" id="PS50188">
    <property type="entry name" value="B302_SPRY"/>
    <property type="match status" value="1"/>
</dbReference>
<dbReference type="InParanoid" id="A0A671XPJ2"/>